<keyword evidence="2" id="KW-1133">Transmembrane helix</keyword>
<evidence type="ECO:0000313" key="4">
    <source>
        <dbReference type="Proteomes" id="UP000030762"/>
    </source>
</evidence>
<dbReference type="AlphaFoldDB" id="T0R2K4"/>
<name>T0R2K4_SAPDV</name>
<dbReference type="EMBL" id="JH767136">
    <property type="protein sequence ID" value="EQC40525.1"/>
    <property type="molecule type" value="Genomic_DNA"/>
</dbReference>
<protein>
    <submittedName>
        <fullName evidence="3">Uncharacterized protein</fullName>
    </submittedName>
</protein>
<dbReference type="RefSeq" id="XP_008606224.1">
    <property type="nucleotide sequence ID" value="XM_008608002.1"/>
</dbReference>
<feature type="compositionally biased region" description="Basic and acidic residues" evidence="1">
    <location>
        <begin position="44"/>
        <end position="53"/>
    </location>
</feature>
<evidence type="ECO:0000256" key="2">
    <source>
        <dbReference type="SAM" id="Phobius"/>
    </source>
</evidence>
<keyword evidence="2" id="KW-0472">Membrane</keyword>
<dbReference type="GeneID" id="19943142"/>
<reference evidence="3 4" key="1">
    <citation type="submission" date="2012-04" db="EMBL/GenBank/DDBJ databases">
        <title>The Genome Sequence of Saprolegnia declina VS20.</title>
        <authorList>
            <consortium name="The Broad Institute Genome Sequencing Platform"/>
            <person name="Russ C."/>
            <person name="Nusbaum C."/>
            <person name="Tyler B."/>
            <person name="van West P."/>
            <person name="Dieguez-Uribeondo J."/>
            <person name="de Bruijn I."/>
            <person name="Tripathy S."/>
            <person name="Jiang R."/>
            <person name="Young S.K."/>
            <person name="Zeng Q."/>
            <person name="Gargeya S."/>
            <person name="Fitzgerald M."/>
            <person name="Haas B."/>
            <person name="Abouelleil A."/>
            <person name="Alvarado L."/>
            <person name="Arachchi H.M."/>
            <person name="Berlin A."/>
            <person name="Chapman S.B."/>
            <person name="Goldberg J."/>
            <person name="Griggs A."/>
            <person name="Gujja S."/>
            <person name="Hansen M."/>
            <person name="Howarth C."/>
            <person name="Imamovic A."/>
            <person name="Larimer J."/>
            <person name="McCowen C."/>
            <person name="Montmayeur A."/>
            <person name="Murphy C."/>
            <person name="Neiman D."/>
            <person name="Pearson M."/>
            <person name="Priest M."/>
            <person name="Roberts A."/>
            <person name="Saif S."/>
            <person name="Shea T."/>
            <person name="Sisk P."/>
            <person name="Sykes S."/>
            <person name="Wortman J."/>
            <person name="Nusbaum C."/>
            <person name="Birren B."/>
        </authorList>
    </citation>
    <scope>NUCLEOTIDE SEQUENCE [LARGE SCALE GENOMIC DNA]</scope>
    <source>
        <strain evidence="3 4">VS20</strain>
    </source>
</reference>
<proteinExistence type="predicted"/>
<dbReference type="VEuPathDB" id="FungiDB:SDRG_02415"/>
<evidence type="ECO:0000256" key="1">
    <source>
        <dbReference type="SAM" id="MobiDB-lite"/>
    </source>
</evidence>
<accession>T0R2K4</accession>
<keyword evidence="4" id="KW-1185">Reference proteome</keyword>
<feature type="region of interest" description="Disordered" evidence="1">
    <location>
        <begin position="1"/>
        <end position="61"/>
    </location>
</feature>
<dbReference type="Proteomes" id="UP000030762">
    <property type="component" value="Unassembled WGS sequence"/>
</dbReference>
<feature type="transmembrane region" description="Helical" evidence="2">
    <location>
        <begin position="132"/>
        <end position="150"/>
    </location>
</feature>
<gene>
    <name evidence="3" type="ORF">SDRG_02415</name>
</gene>
<keyword evidence="2" id="KW-0812">Transmembrane</keyword>
<feature type="compositionally biased region" description="Acidic residues" evidence="1">
    <location>
        <begin position="11"/>
        <end position="43"/>
    </location>
</feature>
<sequence>MADAGRAEAAAMDDDGNEGDIDDDSDFVDNDDDEGDGVDDDDDVGRHVEHDMAENVDEIGGSTVAEIQQRLARYAQFGDEGDGFDAEWAATYVAKARQWKATHGTDIDTNVRGVAPTPEVGGPVLPVRWHHVLSLIFLGLAISVQVYMIFG</sequence>
<dbReference type="InParanoid" id="T0R2K4"/>
<evidence type="ECO:0000313" key="3">
    <source>
        <dbReference type="EMBL" id="EQC40525.1"/>
    </source>
</evidence>
<feature type="compositionally biased region" description="Low complexity" evidence="1">
    <location>
        <begin position="1"/>
        <end position="10"/>
    </location>
</feature>
<organism evidence="3 4">
    <name type="scientific">Saprolegnia diclina (strain VS20)</name>
    <dbReference type="NCBI Taxonomy" id="1156394"/>
    <lineage>
        <taxon>Eukaryota</taxon>
        <taxon>Sar</taxon>
        <taxon>Stramenopiles</taxon>
        <taxon>Oomycota</taxon>
        <taxon>Saprolegniomycetes</taxon>
        <taxon>Saprolegniales</taxon>
        <taxon>Saprolegniaceae</taxon>
        <taxon>Saprolegnia</taxon>
    </lineage>
</organism>
<dbReference type="OMA" id="WKATHGT"/>
<dbReference type="OrthoDB" id="75514at2759"/>